<dbReference type="Proteomes" id="UP000184290">
    <property type="component" value="Unassembled WGS sequence"/>
</dbReference>
<sequence length="270" mass="28151">MYSMSGQADALHMMEIFRTAAETAGRAILHIRAGGCIAETKPDASPVTAADREAERLILESLAASFPAIPYIAEEACSEGLSGCATHHGFFLIDPLDGTREFVAGRDEFTVNIAFVVDGRPVVGMVHVPATGESFGGLPGTALKWGPGAPSPEAIATRQPPVGGMTALVSRSHRTPQTDAYLAGCKPDEIVPMGSSLKFCRIAEGAADLYPCLGTTMEWDTAAGEAVLTGAGGRVETLEGTPLRYGKHAEKGRGGFANPPFIAYGGDRSA</sequence>
<evidence type="ECO:0000313" key="7">
    <source>
        <dbReference type="EMBL" id="SHJ23706.1"/>
    </source>
</evidence>
<feature type="binding site" evidence="6">
    <location>
        <position position="97"/>
    </location>
    <ligand>
        <name>Mg(2+)</name>
        <dbReference type="ChEBI" id="CHEBI:18420"/>
        <label>2</label>
    </ligand>
</feature>
<keyword evidence="3 6" id="KW-0997">Cell inner membrane</keyword>
<dbReference type="PANTHER" id="PTHR43028:SF5">
    <property type="entry name" value="3'(2'),5'-BISPHOSPHATE NUCLEOTIDASE 1"/>
    <property type="match status" value="1"/>
</dbReference>
<keyword evidence="4 6" id="KW-0378">Hydrolase</keyword>
<dbReference type="InterPro" id="IPR020550">
    <property type="entry name" value="Inositol_monophosphatase_CS"/>
</dbReference>
<organism evidence="7 8">
    <name type="scientific">Aureimonas altamirensis DSM 21988</name>
    <dbReference type="NCBI Taxonomy" id="1121026"/>
    <lineage>
        <taxon>Bacteria</taxon>
        <taxon>Pseudomonadati</taxon>
        <taxon>Pseudomonadota</taxon>
        <taxon>Alphaproteobacteria</taxon>
        <taxon>Hyphomicrobiales</taxon>
        <taxon>Aurantimonadaceae</taxon>
        <taxon>Aureimonas</taxon>
    </lineage>
</organism>
<dbReference type="EMBL" id="FQZC01000002">
    <property type="protein sequence ID" value="SHJ23706.1"/>
    <property type="molecule type" value="Genomic_DNA"/>
</dbReference>
<protein>
    <recommendedName>
        <fullName evidence="6">3'(2'),5'-bisphosphate nucleotidase CysQ</fullName>
        <ecNumber evidence="6">3.1.3.7</ecNumber>
    </recommendedName>
    <alternativeName>
        <fullName evidence="6">3'(2'),5-bisphosphonucleoside 3'(2')-phosphohydrolase</fullName>
    </alternativeName>
    <alternativeName>
        <fullName evidence="6">3'-phosphoadenosine 5'-phosphate phosphatase</fullName>
        <shortName evidence="6">PAP phosphatase</shortName>
    </alternativeName>
</protein>
<dbReference type="Gene3D" id="3.30.540.10">
    <property type="entry name" value="Fructose-1,6-Bisphosphatase, subunit A, domain 1"/>
    <property type="match status" value="1"/>
</dbReference>
<name>A0ABY1IIT5_9HYPH</name>
<comment type="subcellular location">
    <subcellularLocation>
        <location evidence="6">Cell inner membrane</location>
        <topology evidence="6">Peripheral membrane protein</topology>
        <orientation evidence="6">Cytoplasmic side</orientation>
    </subcellularLocation>
</comment>
<comment type="caution">
    <text evidence="7">The sequence shown here is derived from an EMBL/GenBank/DDBJ whole genome shotgun (WGS) entry which is preliminary data.</text>
</comment>
<feature type="binding site" evidence="6">
    <location>
        <position position="220"/>
    </location>
    <ligand>
        <name>substrate</name>
    </ligand>
</feature>
<reference evidence="7 8" key="1">
    <citation type="submission" date="2016-11" db="EMBL/GenBank/DDBJ databases">
        <authorList>
            <person name="Varghese N."/>
            <person name="Submissions S."/>
        </authorList>
    </citation>
    <scope>NUCLEOTIDE SEQUENCE [LARGE SCALE GENOMIC DNA]</scope>
    <source>
        <strain evidence="7 8">DSM 21988</strain>
    </source>
</reference>
<keyword evidence="6" id="KW-0479">Metal-binding</keyword>
<dbReference type="Pfam" id="PF00459">
    <property type="entry name" value="Inositol_P"/>
    <property type="match status" value="1"/>
</dbReference>
<keyword evidence="5 6" id="KW-0472">Membrane</keyword>
<accession>A0ABY1IIT5</accession>
<dbReference type="CDD" id="cd01638">
    <property type="entry name" value="CysQ"/>
    <property type="match status" value="1"/>
</dbReference>
<evidence type="ECO:0000256" key="5">
    <source>
        <dbReference type="ARBA" id="ARBA00023136"/>
    </source>
</evidence>
<feature type="binding site" evidence="6">
    <location>
        <position position="74"/>
    </location>
    <ligand>
        <name>Mg(2+)</name>
        <dbReference type="ChEBI" id="CHEBI:18420"/>
        <label>1</label>
    </ligand>
</feature>
<dbReference type="PANTHER" id="PTHR43028">
    <property type="entry name" value="3'(2'),5'-BISPHOSPHATE NUCLEOTIDASE 1"/>
    <property type="match status" value="1"/>
</dbReference>
<feature type="binding site" evidence="6">
    <location>
        <position position="94"/>
    </location>
    <ligand>
        <name>Mg(2+)</name>
        <dbReference type="ChEBI" id="CHEBI:18420"/>
        <label>2</label>
    </ligand>
</feature>
<feature type="binding site" evidence="6">
    <location>
        <position position="94"/>
    </location>
    <ligand>
        <name>Mg(2+)</name>
        <dbReference type="ChEBI" id="CHEBI:18420"/>
        <label>1</label>
    </ligand>
</feature>
<evidence type="ECO:0000256" key="2">
    <source>
        <dbReference type="ARBA" id="ARBA00022475"/>
    </source>
</evidence>
<dbReference type="InterPro" id="IPR000760">
    <property type="entry name" value="Inositol_monophosphatase-like"/>
</dbReference>
<dbReference type="SUPFAM" id="SSF56655">
    <property type="entry name" value="Carbohydrate phosphatase"/>
    <property type="match status" value="1"/>
</dbReference>
<evidence type="ECO:0000313" key="8">
    <source>
        <dbReference type="Proteomes" id="UP000184290"/>
    </source>
</evidence>
<dbReference type="Gene3D" id="3.40.190.80">
    <property type="match status" value="1"/>
</dbReference>
<comment type="catalytic activity">
    <reaction evidence="6">
        <text>adenosine 3',5'-bisphosphate + H2O = AMP + phosphate</text>
        <dbReference type="Rhea" id="RHEA:10040"/>
        <dbReference type="ChEBI" id="CHEBI:15377"/>
        <dbReference type="ChEBI" id="CHEBI:43474"/>
        <dbReference type="ChEBI" id="CHEBI:58343"/>
        <dbReference type="ChEBI" id="CHEBI:456215"/>
        <dbReference type="EC" id="3.1.3.7"/>
    </reaction>
</comment>
<keyword evidence="2 6" id="KW-1003">Cell membrane</keyword>
<evidence type="ECO:0000256" key="6">
    <source>
        <dbReference type="HAMAP-Rule" id="MF_02095"/>
    </source>
</evidence>
<feature type="binding site" evidence="6">
    <location>
        <position position="96"/>
    </location>
    <ligand>
        <name>Mg(2+)</name>
        <dbReference type="ChEBI" id="CHEBI:18420"/>
        <label>1</label>
    </ligand>
</feature>
<evidence type="ECO:0000256" key="4">
    <source>
        <dbReference type="ARBA" id="ARBA00022801"/>
    </source>
</evidence>
<evidence type="ECO:0000256" key="1">
    <source>
        <dbReference type="ARBA" id="ARBA00005289"/>
    </source>
</evidence>
<dbReference type="EC" id="3.1.3.7" evidence="6"/>
<keyword evidence="6" id="KW-0460">Magnesium</keyword>
<dbReference type="HAMAP" id="MF_02095">
    <property type="entry name" value="CysQ"/>
    <property type="match status" value="1"/>
</dbReference>
<dbReference type="NCBIfam" id="TIGR01331">
    <property type="entry name" value="bisphos_cysQ"/>
    <property type="match status" value="1"/>
</dbReference>
<dbReference type="InterPro" id="IPR050725">
    <property type="entry name" value="CysQ/Inositol_MonoPase"/>
</dbReference>
<dbReference type="PROSITE" id="PS00630">
    <property type="entry name" value="IMP_2"/>
    <property type="match status" value="1"/>
</dbReference>
<comment type="cofactor">
    <cofactor evidence="6">
        <name>Mg(2+)</name>
        <dbReference type="ChEBI" id="CHEBI:18420"/>
    </cofactor>
</comment>
<feature type="binding site" evidence="6">
    <location>
        <position position="220"/>
    </location>
    <ligand>
        <name>Mg(2+)</name>
        <dbReference type="ChEBI" id="CHEBI:18420"/>
        <label>2</label>
    </ligand>
</feature>
<keyword evidence="8" id="KW-1185">Reference proteome</keyword>
<feature type="binding site" evidence="6">
    <location>
        <begin position="96"/>
        <end position="99"/>
    </location>
    <ligand>
        <name>substrate</name>
    </ligand>
</feature>
<evidence type="ECO:0000256" key="3">
    <source>
        <dbReference type="ARBA" id="ARBA00022519"/>
    </source>
</evidence>
<comment type="similarity">
    <text evidence="1 6">Belongs to the inositol monophosphatase superfamily. CysQ family.</text>
</comment>
<comment type="function">
    <text evidence="6">Converts adenosine-3',5'-bisphosphate (PAP) to AMP.</text>
</comment>
<dbReference type="PRINTS" id="PR00377">
    <property type="entry name" value="IMPHPHTASES"/>
</dbReference>
<proteinExistence type="inferred from homology"/>
<feature type="binding site" evidence="6">
    <location>
        <position position="74"/>
    </location>
    <ligand>
        <name>substrate</name>
    </ligand>
</feature>
<dbReference type="InterPro" id="IPR006240">
    <property type="entry name" value="CysQ"/>
</dbReference>
<gene>
    <name evidence="6" type="primary">cysQ</name>
    <name evidence="7" type="ORF">SAMN02745911_2106</name>
</gene>